<reference evidence="1 2" key="1">
    <citation type="journal article" date="2017" name="MBio">
        <title>Type VI secretion-mediated competition in the bee gut microbiome.</title>
        <authorList>
            <person name="Steele M.I."/>
            <person name="Kwong W.K."/>
            <person name="Powell J.E."/>
            <person name="Whiteley M."/>
            <person name="Moran N.A."/>
        </authorList>
    </citation>
    <scope>NUCLEOTIDE SEQUENCE [LARGE SCALE GENOMIC DNA]</scope>
    <source>
        <strain evidence="1 2">PEB0171</strain>
    </source>
</reference>
<organism evidence="1 2">
    <name type="scientific">Snodgrassella alvi</name>
    <dbReference type="NCBI Taxonomy" id="1196083"/>
    <lineage>
        <taxon>Bacteria</taxon>
        <taxon>Pseudomonadati</taxon>
        <taxon>Pseudomonadota</taxon>
        <taxon>Betaproteobacteria</taxon>
        <taxon>Neisseriales</taxon>
        <taxon>Neisseriaceae</taxon>
        <taxon>Snodgrassella</taxon>
    </lineage>
</organism>
<name>A0A2N9Y290_9NEIS</name>
<gene>
    <name evidence="1" type="ORF">BHC47_07575</name>
</gene>
<proteinExistence type="predicted"/>
<sequence>MKMSLVPEYKKNKQVWDLDALRDPSLVCTYENTEHYVVINAKGAAYCEKTKSPVEVKCMPR</sequence>
<protein>
    <submittedName>
        <fullName evidence="1">Uncharacterized protein</fullName>
    </submittedName>
</protein>
<dbReference type="EMBL" id="MEIV01000070">
    <property type="protein sequence ID" value="PIT61132.1"/>
    <property type="molecule type" value="Genomic_DNA"/>
</dbReference>
<dbReference type="Proteomes" id="UP000231094">
    <property type="component" value="Unassembled WGS sequence"/>
</dbReference>
<comment type="caution">
    <text evidence="1">The sequence shown here is derived from an EMBL/GenBank/DDBJ whole genome shotgun (WGS) entry which is preliminary data.</text>
</comment>
<accession>A0A2N9Y290</accession>
<dbReference type="AlphaFoldDB" id="A0A2N9Y290"/>
<evidence type="ECO:0000313" key="1">
    <source>
        <dbReference type="EMBL" id="PIT61132.1"/>
    </source>
</evidence>
<evidence type="ECO:0000313" key="2">
    <source>
        <dbReference type="Proteomes" id="UP000231094"/>
    </source>
</evidence>